<dbReference type="GO" id="GO:0061723">
    <property type="term" value="P:glycophagy"/>
    <property type="evidence" value="ECO:0007669"/>
    <property type="project" value="TreeGrafter"/>
</dbReference>
<dbReference type="GO" id="GO:0034274">
    <property type="term" value="C:Atg12-Atg5-Atg16 complex"/>
    <property type="evidence" value="ECO:0007669"/>
    <property type="project" value="TreeGrafter"/>
</dbReference>
<accession>A0A3M6UWE6</accession>
<dbReference type="GO" id="GO:0019776">
    <property type="term" value="F:Atg8-family ligase activity"/>
    <property type="evidence" value="ECO:0007669"/>
    <property type="project" value="TreeGrafter"/>
</dbReference>
<evidence type="ECO:0000313" key="7">
    <source>
        <dbReference type="Proteomes" id="UP000275408"/>
    </source>
</evidence>
<keyword evidence="3 4" id="KW-0072">Autophagy</keyword>
<keyword evidence="1 4" id="KW-1017">Isopeptide bond</keyword>
<name>A0A3M6UWE6_POCDA</name>
<dbReference type="EMBL" id="RCHS01000558">
    <property type="protein sequence ID" value="RMX57971.1"/>
    <property type="molecule type" value="Genomic_DNA"/>
</dbReference>
<feature type="compositionally biased region" description="Basic and acidic residues" evidence="5">
    <location>
        <begin position="12"/>
        <end position="25"/>
    </location>
</feature>
<evidence type="ECO:0000313" key="6">
    <source>
        <dbReference type="EMBL" id="RMX57971.1"/>
    </source>
</evidence>
<evidence type="ECO:0000256" key="5">
    <source>
        <dbReference type="SAM" id="MobiDB-lite"/>
    </source>
</evidence>
<proteinExistence type="inferred from homology"/>
<dbReference type="AlphaFoldDB" id="A0A3M6UWE6"/>
<protein>
    <recommendedName>
        <fullName evidence="4">Ubiquitin-like protein ATG12</fullName>
    </recommendedName>
</protein>
<dbReference type="GO" id="GO:0097352">
    <property type="term" value="P:autophagosome maturation"/>
    <property type="evidence" value="ECO:0007669"/>
    <property type="project" value="TreeGrafter"/>
</dbReference>
<comment type="caution">
    <text evidence="6">The sequence shown here is derived from an EMBL/GenBank/DDBJ whole genome shotgun (WGS) entry which is preliminary data.</text>
</comment>
<dbReference type="GO" id="GO:0000422">
    <property type="term" value="P:autophagy of mitochondrion"/>
    <property type="evidence" value="ECO:0007669"/>
    <property type="project" value="TreeGrafter"/>
</dbReference>
<comment type="subunit">
    <text evidence="4">Forms a conjugate with ATG5.</text>
</comment>
<dbReference type="PANTHER" id="PTHR13385">
    <property type="entry name" value="AUTOPHAGY PROTEIN 12"/>
    <property type="match status" value="1"/>
</dbReference>
<evidence type="ECO:0000256" key="4">
    <source>
        <dbReference type="RuleBase" id="RU361201"/>
    </source>
</evidence>
<dbReference type="STRING" id="46731.A0A3M6UWE6"/>
<dbReference type="PANTHER" id="PTHR13385:SF0">
    <property type="entry name" value="UBIQUITIN-LIKE PROTEIN ATG12"/>
    <property type="match status" value="1"/>
</dbReference>
<comment type="function">
    <text evidence="4">Ubiquitin-like protein involved in autophagic vesicle formation.</text>
</comment>
<evidence type="ECO:0000256" key="2">
    <source>
        <dbReference type="ARBA" id="ARBA00022786"/>
    </source>
</evidence>
<dbReference type="GO" id="GO:0034727">
    <property type="term" value="P:piecemeal microautophagy of the nucleus"/>
    <property type="evidence" value="ECO:0007669"/>
    <property type="project" value="TreeGrafter"/>
</dbReference>
<keyword evidence="2 4" id="KW-0833">Ubl conjugation pathway</keyword>
<dbReference type="GO" id="GO:0034045">
    <property type="term" value="C:phagophore assembly site membrane"/>
    <property type="evidence" value="ECO:0007669"/>
    <property type="project" value="TreeGrafter"/>
</dbReference>
<dbReference type="GO" id="GO:0000421">
    <property type="term" value="C:autophagosome membrane"/>
    <property type="evidence" value="ECO:0007669"/>
    <property type="project" value="TreeGrafter"/>
</dbReference>
<feature type="region of interest" description="Disordered" evidence="5">
    <location>
        <begin position="1"/>
        <end position="44"/>
    </location>
</feature>
<dbReference type="InterPro" id="IPR007242">
    <property type="entry name" value="Atg12"/>
</dbReference>
<dbReference type="GO" id="GO:0000045">
    <property type="term" value="P:autophagosome assembly"/>
    <property type="evidence" value="ECO:0007669"/>
    <property type="project" value="InterPro"/>
</dbReference>
<reference evidence="6 7" key="1">
    <citation type="journal article" date="2018" name="Sci. Rep.">
        <title>Comparative analysis of the Pocillopora damicornis genome highlights role of immune system in coral evolution.</title>
        <authorList>
            <person name="Cunning R."/>
            <person name="Bay R.A."/>
            <person name="Gillette P."/>
            <person name="Baker A.C."/>
            <person name="Traylor-Knowles N."/>
        </authorList>
    </citation>
    <scope>NUCLEOTIDE SEQUENCE [LARGE SCALE GENOMIC DNA]</scope>
    <source>
        <strain evidence="6">RSMAS</strain>
        <tissue evidence="6">Whole animal</tissue>
    </source>
</reference>
<organism evidence="6 7">
    <name type="scientific">Pocillopora damicornis</name>
    <name type="common">Cauliflower coral</name>
    <name type="synonym">Millepora damicornis</name>
    <dbReference type="NCBI Taxonomy" id="46731"/>
    <lineage>
        <taxon>Eukaryota</taxon>
        <taxon>Metazoa</taxon>
        <taxon>Cnidaria</taxon>
        <taxon>Anthozoa</taxon>
        <taxon>Hexacorallia</taxon>
        <taxon>Scleractinia</taxon>
        <taxon>Astrocoeniina</taxon>
        <taxon>Pocilloporidae</taxon>
        <taxon>Pocillopora</taxon>
    </lineage>
</organism>
<evidence type="ECO:0000256" key="1">
    <source>
        <dbReference type="ARBA" id="ARBA00022499"/>
    </source>
</evidence>
<dbReference type="SUPFAM" id="SSF54236">
    <property type="entry name" value="Ubiquitin-like"/>
    <property type="match status" value="1"/>
</dbReference>
<dbReference type="InterPro" id="IPR029071">
    <property type="entry name" value="Ubiquitin-like_domsf"/>
</dbReference>
<dbReference type="CDD" id="cd01612">
    <property type="entry name" value="Ubl_ATG12"/>
    <property type="match status" value="1"/>
</dbReference>
<dbReference type="OrthoDB" id="10003551at2759"/>
<gene>
    <name evidence="6" type="ORF">pdam_00023549</name>
</gene>
<sequence length="114" mass="12558">MADGGGGAVQEEIGRDMVEGQRKMSEPAQPANNHQAQKSEASKKSLKKKVEVLLKAAGDASIMVKKKWVVDGSKQVSYIIEFIRKYIKCEQQDSLCFGADGKLVLHYCKTQAWG</sequence>
<evidence type="ECO:0000256" key="3">
    <source>
        <dbReference type="ARBA" id="ARBA00023006"/>
    </source>
</evidence>
<keyword evidence="7" id="KW-1185">Reference proteome</keyword>
<dbReference type="Pfam" id="PF04110">
    <property type="entry name" value="APG12"/>
    <property type="match status" value="1"/>
</dbReference>
<dbReference type="Gene3D" id="3.10.20.90">
    <property type="entry name" value="Phosphatidylinositol 3-kinase Catalytic Subunit, Chain A, domain 1"/>
    <property type="match status" value="1"/>
</dbReference>
<dbReference type="Proteomes" id="UP000275408">
    <property type="component" value="Unassembled WGS sequence"/>
</dbReference>
<comment type="similarity">
    <text evidence="4">Belongs to the ATG12 family.</text>
</comment>